<dbReference type="Proteomes" id="UP000700596">
    <property type="component" value="Unassembled WGS sequence"/>
</dbReference>
<reference evidence="1" key="1">
    <citation type="journal article" date="2021" name="Nat. Commun.">
        <title>Genetic determinants of endophytism in the Arabidopsis root mycobiome.</title>
        <authorList>
            <person name="Mesny F."/>
            <person name="Miyauchi S."/>
            <person name="Thiergart T."/>
            <person name="Pickel B."/>
            <person name="Atanasova L."/>
            <person name="Karlsson M."/>
            <person name="Huettel B."/>
            <person name="Barry K.W."/>
            <person name="Haridas S."/>
            <person name="Chen C."/>
            <person name="Bauer D."/>
            <person name="Andreopoulos W."/>
            <person name="Pangilinan J."/>
            <person name="LaButti K."/>
            <person name="Riley R."/>
            <person name="Lipzen A."/>
            <person name="Clum A."/>
            <person name="Drula E."/>
            <person name="Henrissat B."/>
            <person name="Kohler A."/>
            <person name="Grigoriev I.V."/>
            <person name="Martin F.M."/>
            <person name="Hacquard S."/>
        </authorList>
    </citation>
    <scope>NUCLEOTIDE SEQUENCE</scope>
    <source>
        <strain evidence="1">MPI-CAGE-CH-0243</strain>
    </source>
</reference>
<proteinExistence type="predicted"/>
<name>A0A9P9EL59_9PLEO</name>
<comment type="caution">
    <text evidence="1">The sequence shown here is derived from an EMBL/GenBank/DDBJ whole genome shotgun (WGS) entry which is preliminary data.</text>
</comment>
<dbReference type="EMBL" id="JAGMWT010000001">
    <property type="protein sequence ID" value="KAH7139122.1"/>
    <property type="molecule type" value="Genomic_DNA"/>
</dbReference>
<protein>
    <submittedName>
        <fullName evidence="1">SprT-like family-domain-containing protein</fullName>
    </submittedName>
</protein>
<dbReference type="AlphaFoldDB" id="A0A9P9EL59"/>
<keyword evidence="2" id="KW-1185">Reference proteome</keyword>
<evidence type="ECO:0000313" key="2">
    <source>
        <dbReference type="Proteomes" id="UP000700596"/>
    </source>
</evidence>
<sequence>MNFITPLPINPYCEGPSGELGLRPYSHYSDSDSDSDSVYFPGPGHIPRPIGDSHHKLTDVRLKCDRNLGWSLDWAVASLIKHLDETSAEVTSIFKKIKLKAQAIANEGRSSDIVYRTFRHLDQAFFAGHLKDAVYLDIGSLGSDVSGATFTHGRGPNQRVRRISIILNSDVHKHASAGHILASLIHHMIHAYFLVACGPQEEKEPDYDRLSHGTHFAKVMRTIKNLTASSNCKPLQLGFGHPLHPRGYYNEYHPRPTPKKSAWYCTHCFADVDPVSEADVAEYYDTVCKPLLDLPEAVQSANVLIYSKRSELVSVPRAETTPSMDSCEFIFQEKEVVLVPNDKIDAFLSIRKAFEKSKTRYLLVPEEISRGAFMSLLELLHTGSYGPDISPVSGTGRSKGPPVIKHIISKSPPYLLTDIQMFKLGCQMGFDECKALALERMQQQNVTREDPVAVLREIYDGFDPDPEIRQWAKTFLVRGPDDGWMGSSAGGGEPVNLVKLEQGMDVRERFLELVEGRAALQIDVLRAKEYLVGIMGRARGFPGMMGGGMMLPFGMGMGMNMGVGMGMGMGMGGGQARFLMDGMGQMGGRGVGDGDGMGMDVALRRGLGYGGNDNFGGGWLQ</sequence>
<evidence type="ECO:0000313" key="1">
    <source>
        <dbReference type="EMBL" id="KAH7139122.1"/>
    </source>
</evidence>
<dbReference type="GO" id="GO:0006950">
    <property type="term" value="P:response to stress"/>
    <property type="evidence" value="ECO:0007669"/>
    <property type="project" value="UniProtKB-ARBA"/>
</dbReference>
<dbReference type="OrthoDB" id="5236983at2759"/>
<organism evidence="1 2">
    <name type="scientific">Dendryphion nanum</name>
    <dbReference type="NCBI Taxonomy" id="256645"/>
    <lineage>
        <taxon>Eukaryota</taxon>
        <taxon>Fungi</taxon>
        <taxon>Dikarya</taxon>
        <taxon>Ascomycota</taxon>
        <taxon>Pezizomycotina</taxon>
        <taxon>Dothideomycetes</taxon>
        <taxon>Pleosporomycetidae</taxon>
        <taxon>Pleosporales</taxon>
        <taxon>Torulaceae</taxon>
        <taxon>Dendryphion</taxon>
    </lineage>
</organism>
<gene>
    <name evidence="1" type="ORF">B0J11DRAFT_477254</name>
</gene>
<accession>A0A9P9EL59</accession>